<evidence type="ECO:0008006" key="4">
    <source>
        <dbReference type="Google" id="ProtNLM"/>
    </source>
</evidence>
<feature type="transmembrane region" description="Helical" evidence="1">
    <location>
        <begin position="196"/>
        <end position="228"/>
    </location>
</feature>
<dbReference type="RefSeq" id="WP_146580541.1">
    <property type="nucleotide sequence ID" value="NZ_VOGX01000018.1"/>
</dbReference>
<protein>
    <recommendedName>
        <fullName evidence="4">NnrS multi-domain protein</fullName>
    </recommendedName>
</protein>
<keyword evidence="1" id="KW-0812">Transmembrane</keyword>
<organism evidence="2 3">
    <name type="scientific">Streptomyces albidoflavus</name>
    <dbReference type="NCBI Taxonomy" id="1886"/>
    <lineage>
        <taxon>Bacteria</taxon>
        <taxon>Bacillati</taxon>
        <taxon>Actinomycetota</taxon>
        <taxon>Actinomycetes</taxon>
        <taxon>Kitasatosporales</taxon>
        <taxon>Streptomycetaceae</taxon>
        <taxon>Streptomyces</taxon>
        <taxon>Streptomyces albidoflavus group</taxon>
    </lineage>
</organism>
<name>A0ABY3H3G6_9ACTN</name>
<feature type="transmembrane region" description="Helical" evidence="1">
    <location>
        <begin position="341"/>
        <end position="363"/>
    </location>
</feature>
<feature type="transmembrane region" description="Helical" evidence="1">
    <location>
        <begin position="240"/>
        <end position="266"/>
    </location>
</feature>
<keyword evidence="3" id="KW-1185">Reference proteome</keyword>
<feature type="transmembrane region" description="Helical" evidence="1">
    <location>
        <begin position="273"/>
        <end position="290"/>
    </location>
</feature>
<feature type="transmembrane region" description="Helical" evidence="1">
    <location>
        <begin position="383"/>
        <end position="402"/>
    </location>
</feature>
<accession>A0ABY3H3G6</accession>
<evidence type="ECO:0000256" key="1">
    <source>
        <dbReference type="SAM" id="Phobius"/>
    </source>
</evidence>
<proteinExistence type="predicted"/>
<gene>
    <name evidence="2" type="ORF">FRZ02_08125</name>
</gene>
<keyword evidence="1" id="KW-0472">Membrane</keyword>
<reference evidence="3" key="1">
    <citation type="journal article" date="2019" name="Microbiol. Resour. Announc.">
        <title>Draft Genomic Sequences of Streptomyces misionensis and Streptomyces albidoflavus, bacteria applied for phytopathogen biocontrol.</title>
        <authorList>
            <person name="Pylro V."/>
            <person name="Dias A."/>
            <person name="Andreote F."/>
            <person name="Varani A."/>
            <person name="Andreote C."/>
            <person name="Bernardo E."/>
            <person name="Martins T."/>
        </authorList>
    </citation>
    <scope>NUCLEOTIDE SEQUENCE [LARGE SCALE GENOMIC DNA]</scope>
    <source>
        <strain evidence="3">77</strain>
    </source>
</reference>
<evidence type="ECO:0000313" key="3">
    <source>
        <dbReference type="Proteomes" id="UP000318052"/>
    </source>
</evidence>
<evidence type="ECO:0000313" key="2">
    <source>
        <dbReference type="EMBL" id="TWV26632.1"/>
    </source>
</evidence>
<dbReference type="Proteomes" id="UP000318052">
    <property type="component" value="Unassembled WGS sequence"/>
</dbReference>
<dbReference type="EMBL" id="VOGX01000018">
    <property type="protein sequence ID" value="TWV26632.1"/>
    <property type="molecule type" value="Genomic_DNA"/>
</dbReference>
<feature type="transmembrane region" description="Helical" evidence="1">
    <location>
        <begin position="302"/>
        <end position="329"/>
    </location>
</feature>
<comment type="caution">
    <text evidence="2">The sequence shown here is derived from an EMBL/GenBank/DDBJ whole genome shotgun (WGS) entry which is preliminary data.</text>
</comment>
<keyword evidence="1" id="KW-1133">Transmembrane helix</keyword>
<sequence length="510" mass="54843">MDKQRYDQRVRVFVEVRGGEADWELAGERFAAHGWPVREAAPAGEGPLGEAVEARPDSRVYEIEVRLPGIAKGADLGAARRVAKALRAARVEGYVRRADVLHRDRERLPYWRAVDTSARPRPATSWFGRRLYWTCLDRPTDRHSLVQAEAEQALRLARAGQWDVAPPTGVRVLYGGSGRTANRVSVEYEERSLGAVLLWALGTAAVLPFILAASGLVLGFCLTVFALGTAGTLRAAARLLSWWGVLGGGLFIGVFGLLMTGGLGFVPVSRRQVALSAAAALISGGLWLLGRQWRSGEWVAWAVPLAATLSLSTLVTAGSVLHTLYAAGFELDPSDLDVSPIWKVLAAAKLLELLSFALALPAWWGVARHRHHFYALPGESFSFILWFAMTIATVTVTAYLVLAAAGQAITRTTEAAERGTDPPPFFGVQPDWTCVEPVVPADKISGEGPPLDPARPYLSFGVAGGNAVLWDAEAGEAVKVPASKVRLVPAEGADQVCRGGPERRRIPPGS</sequence>